<dbReference type="RefSeq" id="WP_048639087.1">
    <property type="nucleotide sequence ID" value="NZ_CGIG01000001.1"/>
</dbReference>
<dbReference type="Pfam" id="PF01052">
    <property type="entry name" value="FliMN_C"/>
    <property type="match status" value="1"/>
</dbReference>
<dbReference type="OrthoDB" id="6516509at2"/>
<evidence type="ECO:0000313" key="3">
    <source>
        <dbReference type="EMBL" id="CPR20576.1"/>
    </source>
</evidence>
<dbReference type="Proteomes" id="UP000044377">
    <property type="component" value="Unassembled WGS sequence"/>
</dbReference>
<evidence type="ECO:0000259" key="2">
    <source>
        <dbReference type="Pfam" id="PF01052"/>
    </source>
</evidence>
<dbReference type="STRING" id="1109412.BN1221_04396"/>
<protein>
    <submittedName>
        <fullName evidence="3">Type III secretion protein HrcQb</fullName>
    </submittedName>
</protein>
<name>A0A0G4K0Z8_9GAMM</name>
<dbReference type="EMBL" id="CGIG01000001">
    <property type="protein sequence ID" value="CPR20576.1"/>
    <property type="molecule type" value="Genomic_DNA"/>
</dbReference>
<sequence>MVTQPLTLPRMPREQVDIRNQLAAGLTLTFRREDRPGEIRLMLAEDGGTDEPLSHWRCDDGIFALSSPAPVLSLLSDCPLLPATDGQAAQEWYWTLYNQSLAPSVATALGRILPHPTPRTAESMVTGQLTVSWNGIRTRSRIQASTACWRALLKRSGWRRIYPALPHSLPFTVPLILADAVLTPATLSRLGNGDVILPTTPYFSPDGQGSITLGSRRLQGALRLAGLAPYHFVIADMEITPMNDASFNDMQAQQSAHDEISDIVTSEDLTDQHTPSKLPPLPVTLNVRCGQIVFTLPELQRLSCGSVLTLRDVVPGEAWLCHGDIPLAHGELVDIEGKLGLQITRLLSTPDTSAQQEPEV</sequence>
<accession>A0A0G4K0Z8</accession>
<dbReference type="GO" id="GO:0050918">
    <property type="term" value="P:positive chemotaxis"/>
    <property type="evidence" value="ECO:0007669"/>
    <property type="project" value="TreeGrafter"/>
</dbReference>
<dbReference type="InterPro" id="IPR013385">
    <property type="entry name" value="T3SS_SpaO/YscQ/SpaO"/>
</dbReference>
<organism evidence="3 4">
    <name type="scientific">Brenneria goodwinii</name>
    <dbReference type="NCBI Taxonomy" id="1109412"/>
    <lineage>
        <taxon>Bacteria</taxon>
        <taxon>Pseudomonadati</taxon>
        <taxon>Pseudomonadota</taxon>
        <taxon>Gammaproteobacteria</taxon>
        <taxon>Enterobacterales</taxon>
        <taxon>Pectobacteriaceae</taxon>
        <taxon>Brenneria</taxon>
    </lineage>
</organism>
<dbReference type="InterPro" id="IPR001543">
    <property type="entry name" value="FliN-like_C"/>
</dbReference>
<dbReference type="Gene3D" id="2.30.330.10">
    <property type="entry name" value="SpoA-like"/>
    <property type="match status" value="1"/>
</dbReference>
<dbReference type="PANTHER" id="PTHR30034:SF6">
    <property type="entry name" value="YOP PROTEINS TRANSLOCATION PROTEIN Q"/>
    <property type="match status" value="1"/>
</dbReference>
<gene>
    <name evidence="3" type="ORF">BN1221_04396</name>
</gene>
<keyword evidence="4" id="KW-1185">Reference proteome</keyword>
<proteinExistence type="inferred from homology"/>
<dbReference type="AlphaFoldDB" id="A0A0G4K0Z8"/>
<dbReference type="InterPro" id="IPR036429">
    <property type="entry name" value="SpoA-like_sf"/>
</dbReference>
<evidence type="ECO:0000313" key="4">
    <source>
        <dbReference type="Proteomes" id="UP000044377"/>
    </source>
</evidence>
<dbReference type="GO" id="GO:0071978">
    <property type="term" value="P:bacterial-type flagellum-dependent swarming motility"/>
    <property type="evidence" value="ECO:0007669"/>
    <property type="project" value="TreeGrafter"/>
</dbReference>
<comment type="similarity">
    <text evidence="1">Belongs to the FliN/MopA/SpaO family.</text>
</comment>
<dbReference type="PANTHER" id="PTHR30034">
    <property type="entry name" value="FLAGELLAR MOTOR SWITCH PROTEIN FLIM"/>
    <property type="match status" value="1"/>
</dbReference>
<dbReference type="GO" id="GO:0030254">
    <property type="term" value="P:protein secretion by the type III secretion system"/>
    <property type="evidence" value="ECO:0007669"/>
    <property type="project" value="InterPro"/>
</dbReference>
<reference evidence="4" key="1">
    <citation type="submission" date="2015-01" db="EMBL/GenBank/DDBJ databases">
        <authorList>
            <person name="Paterson Steve"/>
        </authorList>
    </citation>
    <scope>NUCLEOTIDE SEQUENCE [LARGE SCALE GENOMIC DNA]</scope>
    <source>
        <strain evidence="4">OBR1</strain>
    </source>
</reference>
<feature type="domain" description="Flagellar motor switch protein FliN-like C-terminal" evidence="2">
    <location>
        <begin position="281"/>
        <end position="347"/>
    </location>
</feature>
<evidence type="ECO:0000256" key="1">
    <source>
        <dbReference type="ARBA" id="ARBA00009226"/>
    </source>
</evidence>
<dbReference type="NCBIfam" id="TIGR02551">
    <property type="entry name" value="SpaO_YscQ"/>
    <property type="match status" value="1"/>
</dbReference>
<dbReference type="SUPFAM" id="SSF101801">
    <property type="entry name" value="Surface presentation of antigens (SPOA)"/>
    <property type="match status" value="1"/>
</dbReference>